<keyword evidence="4" id="KW-0863">Zinc-finger</keyword>
<reference evidence="11" key="1">
    <citation type="journal article" date="2015" name="Genome Announc.">
        <title>Draft genome sequence of Talaromyces cellulolyticus strain Y-94, a source of lignocellulosic biomass-degrading enzymes.</title>
        <authorList>
            <person name="Fujii T."/>
            <person name="Koike H."/>
            <person name="Sawayama S."/>
            <person name="Yano S."/>
            <person name="Inoue H."/>
        </authorList>
    </citation>
    <scope>NUCLEOTIDE SEQUENCE [LARGE SCALE GENOMIC DNA]</scope>
    <source>
        <strain evidence="11">Y-94</strain>
    </source>
</reference>
<protein>
    <submittedName>
        <fullName evidence="10">C2H2 type zinc finger domain protein</fullName>
    </submittedName>
</protein>
<dbReference type="PANTHER" id="PTHR40626:SF14">
    <property type="entry name" value="C2H2 TYPE ZINC FINGER DOMAIN PROTEIN (AFU_ORTHOLOGUE AFUA_1G02360)"/>
    <property type="match status" value="1"/>
</dbReference>
<keyword evidence="8" id="KW-1133">Transmembrane helix</keyword>
<keyword evidence="3" id="KW-0677">Repeat</keyword>
<dbReference type="GO" id="GO:0000981">
    <property type="term" value="F:DNA-binding transcription factor activity, RNA polymerase II-specific"/>
    <property type="evidence" value="ECO:0007669"/>
    <property type="project" value="InterPro"/>
</dbReference>
<feature type="compositionally biased region" description="Polar residues" evidence="7">
    <location>
        <begin position="41"/>
        <end position="58"/>
    </location>
</feature>
<dbReference type="GO" id="GO:0000978">
    <property type="term" value="F:RNA polymerase II cis-regulatory region sequence-specific DNA binding"/>
    <property type="evidence" value="ECO:0007669"/>
    <property type="project" value="InterPro"/>
</dbReference>
<dbReference type="GO" id="GO:0008270">
    <property type="term" value="F:zinc ion binding"/>
    <property type="evidence" value="ECO:0007669"/>
    <property type="project" value="UniProtKB-KW"/>
</dbReference>
<dbReference type="InterPro" id="IPR007219">
    <property type="entry name" value="XnlR_reg_dom"/>
</dbReference>
<dbReference type="PANTHER" id="PTHR40626">
    <property type="entry name" value="MIP31509P"/>
    <property type="match status" value="1"/>
</dbReference>
<keyword evidence="6" id="KW-0539">Nucleus</keyword>
<evidence type="ECO:0000256" key="3">
    <source>
        <dbReference type="ARBA" id="ARBA00022737"/>
    </source>
</evidence>
<evidence type="ECO:0000313" key="11">
    <source>
        <dbReference type="Proteomes" id="UP000053095"/>
    </source>
</evidence>
<keyword evidence="8" id="KW-0812">Transmembrane</keyword>
<evidence type="ECO:0000256" key="5">
    <source>
        <dbReference type="ARBA" id="ARBA00022833"/>
    </source>
</evidence>
<dbReference type="InterPro" id="IPR051059">
    <property type="entry name" value="VerF-like"/>
</dbReference>
<evidence type="ECO:0000256" key="8">
    <source>
        <dbReference type="SAM" id="Phobius"/>
    </source>
</evidence>
<dbReference type="Proteomes" id="UP000053095">
    <property type="component" value="Unassembled WGS sequence"/>
</dbReference>
<sequence>MIFQSRACQSTSSEERHGVKWKWKWKTLQLSSVLQGLHETGASQQTSKNSLHTRSPNNREALATPDVSPSAIQNDQNDDGLAFSPVTPTTWTAGVPESDEPLPPPPAESVRQQVSTNSVDGVGVVDPENFLEWLMFDLQNSSAVPLPLTDVSMLSPMQMVSGQRPGQGGDQRGDNAYEASKMAVRQISTIINDLCRTLNSDAETTGVTSDFFDACMHEYFERVLPSFPVLHAPTFQAQDCISPLLLNILALGSLFVTMPGSNEKGEIIWRLAHTAVATSWQSLMSRKGPYDSCHGVQLVLAALLGQTYALLSNNPSIRTTAFVFHGLGFYWARTSGLYNWFSFPLEDIPTNDAPKEEKMCRWKTWAAKETQRRAILGHYILDGLIAQSSGSAPSTRHVINSIGTACREATFSAQTVEEWIVEMQSSVAVEQPISSIYASLLSPEYISSPIPLSEFSISVVLEGLQSLVSDLHEATPPAIGITSQREIIYALINLYEGNIVTVGLRPAPECLPLLLRWHTISLELNAPSTALFQSICSTHKSLKLSSRGPMNNHIQQKPIDLHRWSKSAAGMRALLHAIAIKQLLCDIPPSRALAPHIPNAIFASAIIFSAICLCGIFTIRLPTHFRWQDAWGTVLNQSPPVYSPLGLSVGGHEEEETSADDVLENLDAGGTMPMKTVHLLNDINFLQLSLKTTIASRWTLSAEMDDIIGQLSRLAHEHSARAR</sequence>
<evidence type="ECO:0000256" key="2">
    <source>
        <dbReference type="ARBA" id="ARBA00022723"/>
    </source>
</evidence>
<dbReference type="GO" id="GO:0006351">
    <property type="term" value="P:DNA-templated transcription"/>
    <property type="evidence" value="ECO:0007669"/>
    <property type="project" value="InterPro"/>
</dbReference>
<comment type="subcellular location">
    <subcellularLocation>
        <location evidence="1">Nucleus</location>
    </subcellularLocation>
</comment>
<dbReference type="CDD" id="cd12148">
    <property type="entry name" value="fungal_TF_MHR"/>
    <property type="match status" value="1"/>
</dbReference>
<dbReference type="GO" id="GO:0000785">
    <property type="term" value="C:chromatin"/>
    <property type="evidence" value="ECO:0007669"/>
    <property type="project" value="TreeGrafter"/>
</dbReference>
<evidence type="ECO:0000256" key="7">
    <source>
        <dbReference type="SAM" id="MobiDB-lite"/>
    </source>
</evidence>
<feature type="region of interest" description="Disordered" evidence="7">
    <location>
        <begin position="40"/>
        <end position="111"/>
    </location>
</feature>
<gene>
    <name evidence="10" type="ORF">TCE0_004r00303</name>
</gene>
<dbReference type="GO" id="GO:0005634">
    <property type="term" value="C:nucleus"/>
    <property type="evidence" value="ECO:0007669"/>
    <property type="project" value="UniProtKB-SubCell"/>
</dbReference>
<feature type="transmembrane region" description="Helical" evidence="8">
    <location>
        <begin position="600"/>
        <end position="619"/>
    </location>
</feature>
<evidence type="ECO:0000256" key="6">
    <source>
        <dbReference type="ARBA" id="ARBA00023242"/>
    </source>
</evidence>
<keyword evidence="5" id="KW-0862">Zinc</keyword>
<accession>A0A0B8MXU3</accession>
<dbReference type="AlphaFoldDB" id="A0A0B8MXU3"/>
<evidence type="ECO:0000313" key="10">
    <source>
        <dbReference type="EMBL" id="GAM33423.1"/>
    </source>
</evidence>
<dbReference type="Pfam" id="PF04082">
    <property type="entry name" value="Fungal_trans"/>
    <property type="match status" value="1"/>
</dbReference>
<proteinExistence type="predicted"/>
<keyword evidence="11" id="KW-1185">Reference proteome</keyword>
<evidence type="ECO:0000256" key="1">
    <source>
        <dbReference type="ARBA" id="ARBA00004123"/>
    </source>
</evidence>
<evidence type="ECO:0000259" key="9">
    <source>
        <dbReference type="Pfam" id="PF04082"/>
    </source>
</evidence>
<feature type="domain" description="Xylanolytic transcriptional activator regulatory" evidence="9">
    <location>
        <begin position="217"/>
        <end position="394"/>
    </location>
</feature>
<evidence type="ECO:0000256" key="4">
    <source>
        <dbReference type="ARBA" id="ARBA00022771"/>
    </source>
</evidence>
<dbReference type="EMBL" id="DF933800">
    <property type="protein sequence ID" value="GAM33423.1"/>
    <property type="molecule type" value="Genomic_DNA"/>
</dbReference>
<keyword evidence="8" id="KW-0472">Membrane</keyword>
<organism evidence="10 11">
    <name type="scientific">Talaromyces pinophilus</name>
    <name type="common">Penicillium pinophilum</name>
    <dbReference type="NCBI Taxonomy" id="128442"/>
    <lineage>
        <taxon>Eukaryota</taxon>
        <taxon>Fungi</taxon>
        <taxon>Dikarya</taxon>
        <taxon>Ascomycota</taxon>
        <taxon>Pezizomycotina</taxon>
        <taxon>Eurotiomycetes</taxon>
        <taxon>Eurotiomycetidae</taxon>
        <taxon>Eurotiales</taxon>
        <taxon>Trichocomaceae</taxon>
        <taxon>Talaromyces</taxon>
        <taxon>Talaromyces sect. Talaromyces</taxon>
    </lineage>
</organism>
<keyword evidence="2" id="KW-0479">Metal-binding</keyword>
<name>A0A0B8MXU3_TALPI</name>